<evidence type="ECO:0000259" key="2">
    <source>
        <dbReference type="Pfam" id="PF08378"/>
    </source>
</evidence>
<evidence type="ECO:0000256" key="1">
    <source>
        <dbReference type="SAM" id="MobiDB-lite"/>
    </source>
</evidence>
<dbReference type="Pfam" id="PF08378">
    <property type="entry name" value="NERD"/>
    <property type="match status" value="1"/>
</dbReference>
<evidence type="ECO:0000313" key="4">
    <source>
        <dbReference type="Proteomes" id="UP001595859"/>
    </source>
</evidence>
<dbReference type="InterPro" id="IPR011528">
    <property type="entry name" value="NERD"/>
</dbReference>
<sequence>MVGWVALSNIPRLGGLVSELHGVDGLATWGSAQASPAAAATLVPGTTVALPVGAGRTGSRPEADAQRGAVPGVATFSFTGPMRINECDLFIAVPAGLFLVELKGHPGRVVNTNDTWIFRQDSTPGVRTLRNPLHPIDQKSKELKGRLEWAARQLGINERIPRVEPAVFLSDSGLVAELDEVRATRSKRGKVNDPAFWLWSAEPVHKPLIPNGCTTNSLPAAKPNAAPATATNPTPTPRRSGPMCCAAW</sequence>
<evidence type="ECO:0000313" key="3">
    <source>
        <dbReference type="EMBL" id="MFC4854137.1"/>
    </source>
</evidence>
<dbReference type="RefSeq" id="WP_378056089.1">
    <property type="nucleotide sequence ID" value="NZ_JBHSIS010000006.1"/>
</dbReference>
<feature type="domain" description="NERD" evidence="2">
    <location>
        <begin position="84"/>
        <end position="169"/>
    </location>
</feature>
<keyword evidence="4" id="KW-1185">Reference proteome</keyword>
<accession>A0ABV9RXU3</accession>
<dbReference type="Proteomes" id="UP001595859">
    <property type="component" value="Unassembled WGS sequence"/>
</dbReference>
<name>A0ABV9RXU3_9PSEU</name>
<feature type="region of interest" description="Disordered" evidence="1">
    <location>
        <begin position="215"/>
        <end position="241"/>
    </location>
</feature>
<protein>
    <submittedName>
        <fullName evidence="3">Nuclease-related domain-containing protein</fullName>
    </submittedName>
</protein>
<feature type="compositionally biased region" description="Low complexity" evidence="1">
    <location>
        <begin position="219"/>
        <end position="233"/>
    </location>
</feature>
<gene>
    <name evidence="3" type="ORF">ACFPCV_11555</name>
</gene>
<proteinExistence type="predicted"/>
<comment type="caution">
    <text evidence="3">The sequence shown here is derived from an EMBL/GenBank/DDBJ whole genome shotgun (WGS) entry which is preliminary data.</text>
</comment>
<organism evidence="3 4">
    <name type="scientific">Actinophytocola glycyrrhizae</name>
    <dbReference type="NCBI Taxonomy" id="2044873"/>
    <lineage>
        <taxon>Bacteria</taxon>
        <taxon>Bacillati</taxon>
        <taxon>Actinomycetota</taxon>
        <taxon>Actinomycetes</taxon>
        <taxon>Pseudonocardiales</taxon>
        <taxon>Pseudonocardiaceae</taxon>
    </lineage>
</organism>
<reference evidence="4" key="1">
    <citation type="journal article" date="2019" name="Int. J. Syst. Evol. Microbiol.">
        <title>The Global Catalogue of Microorganisms (GCM) 10K type strain sequencing project: providing services to taxonomists for standard genome sequencing and annotation.</title>
        <authorList>
            <consortium name="The Broad Institute Genomics Platform"/>
            <consortium name="The Broad Institute Genome Sequencing Center for Infectious Disease"/>
            <person name="Wu L."/>
            <person name="Ma J."/>
        </authorList>
    </citation>
    <scope>NUCLEOTIDE SEQUENCE [LARGE SCALE GENOMIC DNA]</scope>
    <source>
        <strain evidence="4">ZS-22-S1</strain>
    </source>
</reference>
<dbReference type="EMBL" id="JBHSIS010000006">
    <property type="protein sequence ID" value="MFC4854137.1"/>
    <property type="molecule type" value="Genomic_DNA"/>
</dbReference>